<protein>
    <submittedName>
        <fullName evidence="2">Uncharacterized protein</fullName>
    </submittedName>
</protein>
<evidence type="ECO:0000313" key="2">
    <source>
        <dbReference type="EMBL" id="KPM46457.1"/>
    </source>
</evidence>
<feature type="chain" id="PRO_5006136325" evidence="1">
    <location>
        <begin position="20"/>
        <end position="222"/>
    </location>
</feature>
<evidence type="ECO:0000313" key="3">
    <source>
        <dbReference type="Proteomes" id="UP000050424"/>
    </source>
</evidence>
<sequence length="222" mass="24342">MHFWSSLVLSGALLGTAQATSSLVARDDIPNCDDESQTYSGSYTDGEGTYVTSDGVSHPYKFPKIRKCWWDYFIVDASVEYLPWQKATGDIYCTGTANCVATQLSGSQVCQSRSEAISANVGLEIEGFSMGLSVTVTTEESRCETASDTTACTWTDAQCHTIWIQQQVLRQNGYRRHRCDYGPETHCMSDWTMDTPTTYINYGCGSACTDTNTCGNTDGTSC</sequence>
<keyword evidence="3" id="KW-1185">Reference proteome</keyword>
<accession>A0A0P7BY36</accession>
<keyword evidence="1" id="KW-0732">Signal</keyword>
<evidence type="ECO:0000256" key="1">
    <source>
        <dbReference type="SAM" id="SignalP"/>
    </source>
</evidence>
<organism evidence="2 3">
    <name type="scientific">Neonectria ditissima</name>
    <dbReference type="NCBI Taxonomy" id="78410"/>
    <lineage>
        <taxon>Eukaryota</taxon>
        <taxon>Fungi</taxon>
        <taxon>Dikarya</taxon>
        <taxon>Ascomycota</taxon>
        <taxon>Pezizomycotina</taxon>
        <taxon>Sordariomycetes</taxon>
        <taxon>Hypocreomycetidae</taxon>
        <taxon>Hypocreales</taxon>
        <taxon>Nectriaceae</taxon>
        <taxon>Neonectria</taxon>
    </lineage>
</organism>
<proteinExistence type="predicted"/>
<gene>
    <name evidence="2" type="ORF">AK830_g204</name>
</gene>
<dbReference type="AlphaFoldDB" id="A0A0P7BY36"/>
<reference evidence="2 3" key="1">
    <citation type="submission" date="2015-09" db="EMBL/GenBank/DDBJ databases">
        <title>Draft genome of a European isolate of the apple canker pathogen Neonectria ditissima.</title>
        <authorList>
            <person name="Gomez-Cortecero A."/>
            <person name="Harrison R.J."/>
            <person name="Armitage A.D."/>
        </authorList>
    </citation>
    <scope>NUCLEOTIDE SEQUENCE [LARGE SCALE GENOMIC DNA]</scope>
    <source>
        <strain evidence="2 3">R09/05</strain>
    </source>
</reference>
<comment type="caution">
    <text evidence="2">The sequence shown here is derived from an EMBL/GenBank/DDBJ whole genome shotgun (WGS) entry which is preliminary data.</text>
</comment>
<dbReference type="EMBL" id="LKCW01000001">
    <property type="protein sequence ID" value="KPM46457.1"/>
    <property type="molecule type" value="Genomic_DNA"/>
</dbReference>
<name>A0A0P7BY36_9HYPO</name>
<dbReference type="OrthoDB" id="4817850at2759"/>
<feature type="signal peptide" evidence="1">
    <location>
        <begin position="1"/>
        <end position="19"/>
    </location>
</feature>
<dbReference type="Proteomes" id="UP000050424">
    <property type="component" value="Unassembled WGS sequence"/>
</dbReference>